<evidence type="ECO:0000313" key="2">
    <source>
        <dbReference type="Proteomes" id="UP000015102"/>
    </source>
</evidence>
<sequence length="63" mass="7391">MLTSILCKVQIKQNQQLNQNKHQHQSYQISVPNEFVKWRPHRGGIVYYSVYAEAVATIMTRKS</sequence>
<accession>T1GWJ4</accession>
<dbReference type="Proteomes" id="UP000015102">
    <property type="component" value="Unassembled WGS sequence"/>
</dbReference>
<dbReference type="HOGENOM" id="CLU_2888358_0_0_1"/>
<organism evidence="1 2">
    <name type="scientific">Megaselia scalaris</name>
    <name type="common">Humpbacked fly</name>
    <name type="synonym">Phora scalaris</name>
    <dbReference type="NCBI Taxonomy" id="36166"/>
    <lineage>
        <taxon>Eukaryota</taxon>
        <taxon>Metazoa</taxon>
        <taxon>Ecdysozoa</taxon>
        <taxon>Arthropoda</taxon>
        <taxon>Hexapoda</taxon>
        <taxon>Insecta</taxon>
        <taxon>Pterygota</taxon>
        <taxon>Neoptera</taxon>
        <taxon>Endopterygota</taxon>
        <taxon>Diptera</taxon>
        <taxon>Brachycera</taxon>
        <taxon>Muscomorpha</taxon>
        <taxon>Platypezoidea</taxon>
        <taxon>Phoridae</taxon>
        <taxon>Megaseliini</taxon>
        <taxon>Megaselia</taxon>
    </lineage>
</organism>
<dbReference type="EnsemblMetazoa" id="MESCA008171-RA">
    <property type="protein sequence ID" value="MESCA008171-PA"/>
    <property type="gene ID" value="MESCA008171"/>
</dbReference>
<proteinExistence type="predicted"/>
<dbReference type="AlphaFoldDB" id="T1GWJ4"/>
<dbReference type="EMBL" id="CAQQ02004256">
    <property type="status" value="NOT_ANNOTATED_CDS"/>
    <property type="molecule type" value="Genomic_DNA"/>
</dbReference>
<reference evidence="1" key="2">
    <citation type="submission" date="2015-06" db="UniProtKB">
        <authorList>
            <consortium name="EnsemblMetazoa"/>
        </authorList>
    </citation>
    <scope>IDENTIFICATION</scope>
</reference>
<name>T1GWJ4_MEGSC</name>
<reference evidence="2" key="1">
    <citation type="submission" date="2013-02" db="EMBL/GenBank/DDBJ databases">
        <authorList>
            <person name="Hughes D."/>
        </authorList>
    </citation>
    <scope>NUCLEOTIDE SEQUENCE</scope>
    <source>
        <strain>Durham</strain>
        <strain evidence="2">NC isolate 2 -- Noor lab</strain>
    </source>
</reference>
<keyword evidence="2" id="KW-1185">Reference proteome</keyword>
<evidence type="ECO:0000313" key="1">
    <source>
        <dbReference type="EnsemblMetazoa" id="MESCA008171-PA"/>
    </source>
</evidence>
<protein>
    <submittedName>
        <fullName evidence="1">Uncharacterized protein</fullName>
    </submittedName>
</protein>
<dbReference type="EMBL" id="CAQQ02004257">
    <property type="status" value="NOT_ANNOTATED_CDS"/>
    <property type="molecule type" value="Genomic_DNA"/>
</dbReference>